<evidence type="ECO:0000256" key="3">
    <source>
        <dbReference type="ARBA" id="ARBA00023002"/>
    </source>
</evidence>
<sequence length="256" mass="27411">MAANKTIVLITGANQGLGYYAAQQLAATGKYHTLVGSRDIGKAERAIESLANDASVKVNADSLEPIQIDVTSDESIKAAAQTVEKKHGKLDILMNNAGIAGGQAAATDGSGPSLREIYRQHYDTNLFGAAQVTETFLPLLRKSTVPGGKRIAFTSSGLSSLQWAAEDEPNMNAANYPIYRSTKTALNMIMLYYVKTLEKEGFVVSASDPGYCATNLNDNNGYKDPRDGAEVLVRAAVEDKEAVHGRVVDENGPEPW</sequence>
<gene>
    <name evidence="4" type="ORF">LTR36_004165</name>
</gene>
<dbReference type="InterPro" id="IPR002347">
    <property type="entry name" value="SDR_fam"/>
</dbReference>
<keyword evidence="5" id="KW-1185">Reference proteome</keyword>
<protein>
    <recommendedName>
        <fullName evidence="6">NAD(P)-binding protein</fullName>
    </recommendedName>
</protein>
<reference evidence="4 5" key="1">
    <citation type="submission" date="2021-11" db="EMBL/GenBank/DDBJ databases">
        <title>Black yeast isolated from Biological Soil Crust.</title>
        <authorList>
            <person name="Kurbessoian T."/>
        </authorList>
    </citation>
    <scope>NUCLEOTIDE SEQUENCE [LARGE SCALE GENOMIC DNA]</scope>
    <source>
        <strain evidence="4 5">CCFEE 5522</strain>
    </source>
</reference>
<evidence type="ECO:0000313" key="4">
    <source>
        <dbReference type="EMBL" id="KAK4544593.1"/>
    </source>
</evidence>
<proteinExistence type="inferred from homology"/>
<evidence type="ECO:0000256" key="2">
    <source>
        <dbReference type="ARBA" id="ARBA00022857"/>
    </source>
</evidence>
<dbReference type="EMBL" id="JAVFHQ010000024">
    <property type="protein sequence ID" value="KAK4544593.1"/>
    <property type="molecule type" value="Genomic_DNA"/>
</dbReference>
<dbReference type="SUPFAM" id="SSF51735">
    <property type="entry name" value="NAD(P)-binding Rossmann-fold domains"/>
    <property type="match status" value="1"/>
</dbReference>
<evidence type="ECO:0000313" key="5">
    <source>
        <dbReference type="Proteomes" id="UP001324427"/>
    </source>
</evidence>
<comment type="similarity">
    <text evidence="1">Belongs to the short-chain dehydrogenases/reductases (SDR) family.</text>
</comment>
<keyword evidence="3" id="KW-0560">Oxidoreductase</keyword>
<dbReference type="PANTHER" id="PTHR43490:SF99">
    <property type="entry name" value="SHORT-CHAIN DEHYDROGENASE_REDUCTASE"/>
    <property type="match status" value="1"/>
</dbReference>
<evidence type="ECO:0000256" key="1">
    <source>
        <dbReference type="ARBA" id="ARBA00006484"/>
    </source>
</evidence>
<keyword evidence="2" id="KW-0521">NADP</keyword>
<dbReference type="GO" id="GO:0016020">
    <property type="term" value="C:membrane"/>
    <property type="evidence" value="ECO:0007669"/>
    <property type="project" value="TreeGrafter"/>
</dbReference>
<dbReference type="PANTHER" id="PTHR43490">
    <property type="entry name" value="(+)-NEOMENTHOL DEHYDROGENASE"/>
    <property type="match status" value="1"/>
</dbReference>
<dbReference type="Gene3D" id="3.40.50.720">
    <property type="entry name" value="NAD(P)-binding Rossmann-like Domain"/>
    <property type="match status" value="1"/>
</dbReference>
<dbReference type="InterPro" id="IPR036291">
    <property type="entry name" value="NAD(P)-bd_dom_sf"/>
</dbReference>
<dbReference type="GO" id="GO:0016491">
    <property type="term" value="F:oxidoreductase activity"/>
    <property type="evidence" value="ECO:0007669"/>
    <property type="project" value="UniProtKB-KW"/>
</dbReference>
<dbReference type="Proteomes" id="UP001324427">
    <property type="component" value="Unassembled WGS sequence"/>
</dbReference>
<dbReference type="AlphaFoldDB" id="A0AAV9JHC9"/>
<comment type="caution">
    <text evidence="4">The sequence shown here is derived from an EMBL/GenBank/DDBJ whole genome shotgun (WGS) entry which is preliminary data.</text>
</comment>
<accession>A0AAV9JHC9</accession>
<dbReference type="PRINTS" id="PR00081">
    <property type="entry name" value="GDHRDH"/>
</dbReference>
<evidence type="ECO:0008006" key="6">
    <source>
        <dbReference type="Google" id="ProtNLM"/>
    </source>
</evidence>
<organism evidence="4 5">
    <name type="scientific">Oleoguttula mirabilis</name>
    <dbReference type="NCBI Taxonomy" id="1507867"/>
    <lineage>
        <taxon>Eukaryota</taxon>
        <taxon>Fungi</taxon>
        <taxon>Dikarya</taxon>
        <taxon>Ascomycota</taxon>
        <taxon>Pezizomycotina</taxon>
        <taxon>Dothideomycetes</taxon>
        <taxon>Dothideomycetidae</taxon>
        <taxon>Mycosphaerellales</taxon>
        <taxon>Teratosphaeriaceae</taxon>
        <taxon>Oleoguttula</taxon>
    </lineage>
</organism>
<name>A0AAV9JHC9_9PEZI</name>
<dbReference type="Pfam" id="PF00106">
    <property type="entry name" value="adh_short"/>
    <property type="match status" value="1"/>
</dbReference>